<gene>
    <name evidence="2" type="ORF">IW245_007017</name>
</gene>
<evidence type="ECO:0000313" key="3">
    <source>
        <dbReference type="Proteomes" id="UP000622552"/>
    </source>
</evidence>
<organism evidence="2 3">
    <name type="scientific">Longispora fulva</name>
    <dbReference type="NCBI Taxonomy" id="619741"/>
    <lineage>
        <taxon>Bacteria</taxon>
        <taxon>Bacillati</taxon>
        <taxon>Actinomycetota</taxon>
        <taxon>Actinomycetes</taxon>
        <taxon>Micromonosporales</taxon>
        <taxon>Micromonosporaceae</taxon>
        <taxon>Longispora</taxon>
    </lineage>
</organism>
<dbReference type="AlphaFoldDB" id="A0A8J7GHL0"/>
<comment type="caution">
    <text evidence="2">The sequence shown here is derived from an EMBL/GenBank/DDBJ whole genome shotgun (WGS) entry which is preliminary data.</text>
</comment>
<evidence type="ECO:0000256" key="1">
    <source>
        <dbReference type="SAM" id="Phobius"/>
    </source>
</evidence>
<name>A0A8J7GHL0_9ACTN</name>
<proteinExistence type="predicted"/>
<dbReference type="Pfam" id="PF09527">
    <property type="entry name" value="ATPase_gene1"/>
    <property type="match status" value="1"/>
</dbReference>
<feature type="transmembrane region" description="Helical" evidence="1">
    <location>
        <begin position="20"/>
        <end position="39"/>
    </location>
</feature>
<dbReference type="InterPro" id="IPR032820">
    <property type="entry name" value="ATPase_put"/>
</dbReference>
<dbReference type="RefSeq" id="WP_197007327.1">
    <property type="nucleotide sequence ID" value="NZ_BONS01000019.1"/>
</dbReference>
<dbReference type="EMBL" id="JADOUF010000001">
    <property type="protein sequence ID" value="MBG6140823.1"/>
    <property type="molecule type" value="Genomic_DNA"/>
</dbReference>
<keyword evidence="1" id="KW-0472">Membrane</keyword>
<keyword evidence="1" id="KW-0812">Transmembrane</keyword>
<sequence length="74" mass="7908">MTDNKESPKRPSSADGANVGWAAVGYLISGIGVWGFLGWIVDRWLDVPKHFGMMIGMLVGMAGAIYLVVKKLGA</sequence>
<accession>A0A8J7GHL0</accession>
<keyword evidence="3" id="KW-1185">Reference proteome</keyword>
<evidence type="ECO:0000313" key="2">
    <source>
        <dbReference type="EMBL" id="MBG6140823.1"/>
    </source>
</evidence>
<protein>
    <submittedName>
        <fullName evidence="2">F0F1-type ATP synthase assembly protein I</fullName>
    </submittedName>
</protein>
<keyword evidence="1" id="KW-1133">Transmembrane helix</keyword>
<feature type="transmembrane region" description="Helical" evidence="1">
    <location>
        <begin position="51"/>
        <end position="69"/>
    </location>
</feature>
<reference evidence="2" key="1">
    <citation type="submission" date="2020-11" db="EMBL/GenBank/DDBJ databases">
        <title>Sequencing the genomes of 1000 actinobacteria strains.</title>
        <authorList>
            <person name="Klenk H.-P."/>
        </authorList>
    </citation>
    <scope>NUCLEOTIDE SEQUENCE</scope>
    <source>
        <strain evidence="2">DSM 45356</strain>
    </source>
</reference>
<dbReference type="Proteomes" id="UP000622552">
    <property type="component" value="Unassembled WGS sequence"/>
</dbReference>